<protein>
    <submittedName>
        <fullName evidence="1">Uncharacterized protein</fullName>
    </submittedName>
</protein>
<accession>A0A9Q0F5V7</accession>
<dbReference type="EMBL" id="JAKUCV010006953">
    <property type="protein sequence ID" value="KAJ4825282.1"/>
    <property type="molecule type" value="Genomic_DNA"/>
</dbReference>
<dbReference type="AlphaFoldDB" id="A0A9Q0F5V7"/>
<evidence type="ECO:0000313" key="1">
    <source>
        <dbReference type="EMBL" id="KAJ4825282.1"/>
    </source>
</evidence>
<gene>
    <name evidence="1" type="ORF">Tsubulata_012498</name>
</gene>
<reference evidence="1" key="2">
    <citation type="journal article" date="2023" name="Plants (Basel)">
        <title>Annotation of the Turnera subulata (Passifloraceae) Draft Genome Reveals the S-Locus Evolved after the Divergence of Turneroideae from Passifloroideae in a Stepwise Manner.</title>
        <authorList>
            <person name="Henning P.M."/>
            <person name="Roalson E.H."/>
            <person name="Mir W."/>
            <person name="McCubbin A.G."/>
            <person name="Shore J.S."/>
        </authorList>
    </citation>
    <scope>NUCLEOTIDE SEQUENCE</scope>
    <source>
        <strain evidence="1">F60SS</strain>
    </source>
</reference>
<name>A0A9Q0F5V7_9ROSI</name>
<comment type="caution">
    <text evidence="1">The sequence shown here is derived from an EMBL/GenBank/DDBJ whole genome shotgun (WGS) entry which is preliminary data.</text>
</comment>
<dbReference type="Proteomes" id="UP001141552">
    <property type="component" value="Unassembled WGS sequence"/>
</dbReference>
<organism evidence="1 2">
    <name type="scientific">Turnera subulata</name>
    <dbReference type="NCBI Taxonomy" id="218843"/>
    <lineage>
        <taxon>Eukaryota</taxon>
        <taxon>Viridiplantae</taxon>
        <taxon>Streptophyta</taxon>
        <taxon>Embryophyta</taxon>
        <taxon>Tracheophyta</taxon>
        <taxon>Spermatophyta</taxon>
        <taxon>Magnoliopsida</taxon>
        <taxon>eudicotyledons</taxon>
        <taxon>Gunneridae</taxon>
        <taxon>Pentapetalae</taxon>
        <taxon>rosids</taxon>
        <taxon>fabids</taxon>
        <taxon>Malpighiales</taxon>
        <taxon>Passifloraceae</taxon>
        <taxon>Turnera</taxon>
    </lineage>
</organism>
<sequence>MRGLKSVWLWTWRSCRSLTLLKLKLLADHLALNQYPSLKKVGWTSKKFWDIHTIVVVSGAAIAVSRFQKDCFFFFIHSMV</sequence>
<proteinExistence type="predicted"/>
<keyword evidence="2" id="KW-1185">Reference proteome</keyword>
<reference evidence="1" key="1">
    <citation type="submission" date="2022-02" db="EMBL/GenBank/DDBJ databases">
        <authorList>
            <person name="Henning P.M."/>
            <person name="McCubbin A.G."/>
            <person name="Shore J.S."/>
        </authorList>
    </citation>
    <scope>NUCLEOTIDE SEQUENCE</scope>
    <source>
        <strain evidence="1">F60SS</strain>
        <tissue evidence="1">Leaves</tissue>
    </source>
</reference>
<evidence type="ECO:0000313" key="2">
    <source>
        <dbReference type="Proteomes" id="UP001141552"/>
    </source>
</evidence>